<evidence type="ECO:0000313" key="2">
    <source>
        <dbReference type="Proteomes" id="UP000663879"/>
    </source>
</evidence>
<dbReference type="AlphaFoldDB" id="A0A813M3M1"/>
<organism evidence="1 2">
    <name type="scientific">Brachionus calyciflorus</name>
    <dbReference type="NCBI Taxonomy" id="104777"/>
    <lineage>
        <taxon>Eukaryota</taxon>
        <taxon>Metazoa</taxon>
        <taxon>Spiralia</taxon>
        <taxon>Gnathifera</taxon>
        <taxon>Rotifera</taxon>
        <taxon>Eurotatoria</taxon>
        <taxon>Monogononta</taxon>
        <taxon>Pseudotrocha</taxon>
        <taxon>Ploima</taxon>
        <taxon>Brachionidae</taxon>
        <taxon>Brachionus</taxon>
    </lineage>
</organism>
<accession>A0A813M3M1</accession>
<protein>
    <submittedName>
        <fullName evidence="1">Uncharacterized protein</fullName>
    </submittedName>
</protein>
<evidence type="ECO:0000313" key="1">
    <source>
        <dbReference type="EMBL" id="CAF0710226.1"/>
    </source>
</evidence>
<keyword evidence="2" id="KW-1185">Reference proteome</keyword>
<sequence length="386" mass="44916">MGLLILILTNKILSSPNSCSFFPSYCNCIGPKDITCQNFDDFLQLNFSSGNSSRLFKYVNFHPKEPLSLSNKLNLNGLSFTDDAILSLKNLNSLDFFTNLSLHSSSLNLELTNSSLMVYYDVKNLLEYKCNFDLIDSSFKPVFSSFKTILLDVLYPGKICPLIFQNSNIEKLRIKNLNNYNKIQFKNLPDFILTRLNSTIRRLEIDYSLIQTLDNGFLNKYLFNNLEELIITETELYSIDENVFKFLPRLNFLLLLLENFGEFFKSSSNLWFKGLNIKNQSELIIALIDPRSAYEFHDEDFCYFYLFPHKNQVYTFIKTKEKLECSCTLVWLMKNVNSSRQNGFLISSSSVYDCVKSKDFEIKLVECNFEQRVEDCSRKVKMTIVN</sequence>
<reference evidence="1" key="1">
    <citation type="submission" date="2021-02" db="EMBL/GenBank/DDBJ databases">
        <authorList>
            <person name="Nowell W R."/>
        </authorList>
    </citation>
    <scope>NUCLEOTIDE SEQUENCE</scope>
    <source>
        <strain evidence="1">Ploen Becks lab</strain>
    </source>
</reference>
<gene>
    <name evidence="1" type="ORF">OXX778_LOCUS939</name>
</gene>
<dbReference type="Proteomes" id="UP000663879">
    <property type="component" value="Unassembled WGS sequence"/>
</dbReference>
<dbReference type="EMBL" id="CAJNOC010000054">
    <property type="protein sequence ID" value="CAF0710226.1"/>
    <property type="molecule type" value="Genomic_DNA"/>
</dbReference>
<proteinExistence type="predicted"/>
<comment type="caution">
    <text evidence="1">The sequence shown here is derived from an EMBL/GenBank/DDBJ whole genome shotgun (WGS) entry which is preliminary data.</text>
</comment>
<name>A0A813M3M1_9BILA</name>